<evidence type="ECO:0000313" key="2">
    <source>
        <dbReference type="Proteomes" id="UP000018851"/>
    </source>
</evidence>
<organism evidence="1 2">
    <name type="scientific">Sphingomonas sanxanigenens DSM 19645 = NX02</name>
    <dbReference type="NCBI Taxonomy" id="1123269"/>
    <lineage>
        <taxon>Bacteria</taxon>
        <taxon>Pseudomonadati</taxon>
        <taxon>Pseudomonadota</taxon>
        <taxon>Alphaproteobacteria</taxon>
        <taxon>Sphingomonadales</taxon>
        <taxon>Sphingomonadaceae</taxon>
        <taxon>Sphingomonas</taxon>
    </lineage>
</organism>
<protein>
    <submittedName>
        <fullName evidence="1">Uncharacterized protein</fullName>
    </submittedName>
</protein>
<dbReference type="EMBL" id="CP006644">
    <property type="protein sequence ID" value="AHE53599.1"/>
    <property type="molecule type" value="Genomic_DNA"/>
</dbReference>
<sequence length="103" mass="11702">MNPVKKLRQIQIDHRPEALFQISGCFTNCRVSTAIMREPVTAGMEGWLKYWLQNLEDRLLNHPRSHIGNAKTALTSSGLGNPDPTNIPWVKAFRQQFTTQVGQ</sequence>
<evidence type="ECO:0000313" key="1">
    <source>
        <dbReference type="EMBL" id="AHE53599.1"/>
    </source>
</evidence>
<gene>
    <name evidence="1" type="ORF">NX02_09390</name>
</gene>
<name>W0A6N7_9SPHN</name>
<dbReference type="Proteomes" id="UP000018851">
    <property type="component" value="Chromosome"/>
</dbReference>
<dbReference type="HOGENOM" id="CLU_2262037_0_0_5"/>
<reference evidence="1 2" key="1">
    <citation type="submission" date="2013-07" db="EMBL/GenBank/DDBJ databases">
        <title>Completed genome of Sphingomonas sanxanigenens NX02.</title>
        <authorList>
            <person name="Ma T."/>
            <person name="Huang H."/>
            <person name="Wu M."/>
            <person name="Li X."/>
            <person name="Li G."/>
        </authorList>
    </citation>
    <scope>NUCLEOTIDE SEQUENCE [LARGE SCALE GENOMIC DNA]</scope>
    <source>
        <strain evidence="1 2">NX02</strain>
    </source>
</reference>
<dbReference type="AlphaFoldDB" id="W0A6N7"/>
<dbReference type="KEGG" id="ssan:NX02_09390"/>
<keyword evidence="2" id="KW-1185">Reference proteome</keyword>
<proteinExistence type="predicted"/>
<accession>W0A6N7</accession>